<dbReference type="HAMAP" id="MF_01281">
    <property type="entry name" value="MTA_SAH_deamin"/>
    <property type="match status" value="1"/>
</dbReference>
<dbReference type="SUPFAM" id="SSF51338">
    <property type="entry name" value="Composite domain of metallo-dependent hydrolases"/>
    <property type="match status" value="1"/>
</dbReference>
<dbReference type="EC" id="3.5.4.31" evidence="4"/>
<comment type="catalytic activity">
    <reaction evidence="4">
        <text>S-adenosyl-L-homocysteine + H2O + H(+) = S-inosyl-L-homocysteine + NH4(+)</text>
        <dbReference type="Rhea" id="RHEA:20716"/>
        <dbReference type="ChEBI" id="CHEBI:15377"/>
        <dbReference type="ChEBI" id="CHEBI:15378"/>
        <dbReference type="ChEBI" id="CHEBI:28938"/>
        <dbReference type="ChEBI" id="CHEBI:57856"/>
        <dbReference type="ChEBI" id="CHEBI:57985"/>
        <dbReference type="EC" id="3.5.4.28"/>
    </reaction>
</comment>
<evidence type="ECO:0000256" key="2">
    <source>
        <dbReference type="ARBA" id="ARBA00022801"/>
    </source>
</evidence>
<comment type="function">
    <text evidence="4">Catalyzes the deamination of 5-methylthioadenosine and S-adenosyl-L-homocysteine into 5-methylthioinosine and S-inosyl-L-homocysteine, respectively. Is also able to deaminate adenosine.</text>
</comment>
<organism evidence="6 7">
    <name type="scientific">Thermanaerothrix daxensis</name>
    <dbReference type="NCBI Taxonomy" id="869279"/>
    <lineage>
        <taxon>Bacteria</taxon>
        <taxon>Bacillati</taxon>
        <taxon>Chloroflexota</taxon>
        <taxon>Anaerolineae</taxon>
        <taxon>Anaerolineales</taxon>
        <taxon>Anaerolineaceae</taxon>
        <taxon>Thermanaerothrix</taxon>
    </lineage>
</organism>
<comment type="cofactor">
    <cofactor evidence="4">
        <name>Zn(2+)</name>
        <dbReference type="ChEBI" id="CHEBI:29105"/>
    </cofactor>
    <text evidence="4">Binds 1 zinc ion per subunit.</text>
</comment>
<evidence type="ECO:0000259" key="5">
    <source>
        <dbReference type="Pfam" id="PF01979"/>
    </source>
</evidence>
<keyword evidence="7" id="KW-1185">Reference proteome</keyword>
<dbReference type="EC" id="3.5.4.28" evidence="4"/>
<name>A0A0P6XJG0_9CHLR</name>
<feature type="binding site" evidence="4">
    <location>
        <position position="73"/>
    </location>
    <ligand>
        <name>Zn(2+)</name>
        <dbReference type="ChEBI" id="CHEBI:29105"/>
    </ligand>
</feature>
<keyword evidence="1 4" id="KW-0479">Metal-binding</keyword>
<evidence type="ECO:0000256" key="3">
    <source>
        <dbReference type="ARBA" id="ARBA00022833"/>
    </source>
</evidence>
<gene>
    <name evidence="4" type="primary">mtaD</name>
    <name evidence="6" type="ORF">SE15_07355</name>
</gene>
<dbReference type="Pfam" id="PF01979">
    <property type="entry name" value="Amidohydro_1"/>
    <property type="match status" value="1"/>
</dbReference>
<dbReference type="STRING" id="869279.SE15_07355"/>
<protein>
    <recommendedName>
        <fullName evidence="4">5-methylthioadenosine/S-adenosylhomocysteine deaminase</fullName>
        <shortName evidence="4">MTA/SAH deaminase</shortName>
        <ecNumber evidence="4">3.5.4.28</ecNumber>
        <ecNumber evidence="4">3.5.4.31</ecNumber>
    </recommendedName>
</protein>
<dbReference type="RefSeq" id="WP_152965571.1">
    <property type="nucleotide sequence ID" value="NZ_LGKO01000004.1"/>
</dbReference>
<reference evidence="6 7" key="1">
    <citation type="submission" date="2015-07" db="EMBL/GenBank/DDBJ databases">
        <title>Whole genome sequence of Thermanaerothrix daxensis DSM 23592.</title>
        <authorList>
            <person name="Hemp J."/>
            <person name="Ward L.M."/>
            <person name="Pace L.A."/>
            <person name="Fischer W.W."/>
        </authorList>
    </citation>
    <scope>NUCLEOTIDE SEQUENCE [LARGE SCALE GENOMIC DNA]</scope>
    <source>
        <strain evidence="6 7">GNS-1</strain>
    </source>
</reference>
<comment type="caution">
    <text evidence="4">Lacks conserved residue(s) required for the propagation of feature annotation.</text>
</comment>
<feature type="binding site" evidence="4">
    <location>
        <position position="71"/>
    </location>
    <ligand>
        <name>Zn(2+)</name>
        <dbReference type="ChEBI" id="CHEBI:29105"/>
    </ligand>
</feature>
<comment type="catalytic activity">
    <reaction evidence="4">
        <text>S-methyl-5'-thioadenosine + H2O + H(+) = S-methyl-5'-thioinosine + NH4(+)</text>
        <dbReference type="Rhea" id="RHEA:25025"/>
        <dbReference type="ChEBI" id="CHEBI:15377"/>
        <dbReference type="ChEBI" id="CHEBI:15378"/>
        <dbReference type="ChEBI" id="CHEBI:17509"/>
        <dbReference type="ChEBI" id="CHEBI:28938"/>
        <dbReference type="ChEBI" id="CHEBI:48595"/>
        <dbReference type="EC" id="3.5.4.31"/>
    </reaction>
</comment>
<feature type="binding site" evidence="4">
    <location>
        <position position="164"/>
    </location>
    <ligand>
        <name>substrate</name>
    </ligand>
</feature>
<evidence type="ECO:0000256" key="4">
    <source>
        <dbReference type="HAMAP-Rule" id="MF_01281"/>
    </source>
</evidence>
<dbReference type="InterPro" id="IPR050287">
    <property type="entry name" value="MTA/SAH_deaminase"/>
</dbReference>
<dbReference type="GO" id="GO:0046872">
    <property type="term" value="F:metal ion binding"/>
    <property type="evidence" value="ECO:0007669"/>
    <property type="project" value="UniProtKB-KW"/>
</dbReference>
<dbReference type="Proteomes" id="UP000050544">
    <property type="component" value="Unassembled WGS sequence"/>
</dbReference>
<evidence type="ECO:0000256" key="1">
    <source>
        <dbReference type="ARBA" id="ARBA00022723"/>
    </source>
</evidence>
<dbReference type="Gene3D" id="3.20.20.140">
    <property type="entry name" value="Metal-dependent hydrolases"/>
    <property type="match status" value="1"/>
</dbReference>
<evidence type="ECO:0000313" key="6">
    <source>
        <dbReference type="EMBL" id="KPL83296.1"/>
    </source>
</evidence>
<feature type="binding site" evidence="4">
    <location>
        <position position="220"/>
    </location>
    <ligand>
        <name>substrate</name>
    </ligand>
</feature>
<feature type="binding site" evidence="4">
    <location>
        <position position="305"/>
    </location>
    <ligand>
        <name>Zn(2+)</name>
        <dbReference type="ChEBI" id="CHEBI:29105"/>
    </ligand>
</feature>
<dbReference type="GO" id="GO:0050270">
    <property type="term" value="F:S-adenosylhomocysteine deaminase activity"/>
    <property type="evidence" value="ECO:0007669"/>
    <property type="project" value="UniProtKB-UniRule"/>
</dbReference>
<keyword evidence="3 4" id="KW-0862">Zinc</keyword>
<comment type="similarity">
    <text evidence="4">Belongs to the metallo-dependent hydrolases superfamily. MTA/SAH deaminase family.</text>
</comment>
<dbReference type="CDD" id="cd01298">
    <property type="entry name" value="ATZ_TRZ_like"/>
    <property type="match status" value="1"/>
</dbReference>
<dbReference type="OrthoDB" id="9807210at2"/>
<dbReference type="InterPro" id="IPR006680">
    <property type="entry name" value="Amidohydro-rel"/>
</dbReference>
<feature type="binding site" evidence="4">
    <location>
        <position position="190"/>
    </location>
    <ligand>
        <name>substrate</name>
    </ligand>
</feature>
<accession>A0A0P6XJG0</accession>
<proteinExistence type="inferred from homology"/>
<sequence>MDSNQPYDILIKAATILTMDASNRIIPSGAVGIRDGIIVDLGPVERFAQSQARVTIDGSHQVLMPGLVNAHTHAAMTLFRGFADDIPLEPWLTRIWPLEMRFATAENVHKASTLAFVEMIRGGITTAADMYWQAEATTQAALITGLRLVNGIGLIDTVGNEGSRDKEEPVRRFIETYRNHSRIHPCVQVHSTYTVSQESLQIAHRLALEYHLPLITHASETRTEVQNLIHRTGMTPIGYLESLGMLHHGTVLVHCVHLQDDEIERLAQQEVAVIHCPESNLKLGSGIAPIPALLKKGVTLGLGTDGAASNNDLDLWGEMRTAALIHKGASEDPTVVTAMEVLYMATLGGAKALGLDNLIGSLEIGKRADLITVSLEGAHLIPQYDVISHLAYAAKSSDVRNVIIDGNLVLHEGSLLTADEERIKEEIKSLAMDVASFYPDYNPRLI</sequence>
<dbReference type="PANTHER" id="PTHR43794">
    <property type="entry name" value="AMINOHYDROLASE SSNA-RELATED"/>
    <property type="match status" value="1"/>
</dbReference>
<feature type="binding site" evidence="4">
    <location>
        <position position="217"/>
    </location>
    <ligand>
        <name>Zn(2+)</name>
        <dbReference type="ChEBI" id="CHEBI:29105"/>
    </ligand>
</feature>
<keyword evidence="2 4" id="KW-0378">Hydrolase</keyword>
<dbReference type="InterPro" id="IPR011059">
    <property type="entry name" value="Metal-dep_hydrolase_composite"/>
</dbReference>
<dbReference type="Gene3D" id="2.30.40.10">
    <property type="entry name" value="Urease, subunit C, domain 1"/>
    <property type="match status" value="1"/>
</dbReference>
<dbReference type="InterPro" id="IPR032466">
    <property type="entry name" value="Metal_Hydrolase"/>
</dbReference>
<feature type="binding site" evidence="4">
    <location>
        <position position="99"/>
    </location>
    <ligand>
        <name>substrate</name>
    </ligand>
</feature>
<dbReference type="InterPro" id="IPR023512">
    <property type="entry name" value="Deaminase_MtaD/DadD"/>
</dbReference>
<evidence type="ECO:0000313" key="7">
    <source>
        <dbReference type="Proteomes" id="UP000050544"/>
    </source>
</evidence>
<dbReference type="FunFam" id="3.20.20.140:FF:000014">
    <property type="entry name" value="5-methylthioadenosine/S-adenosylhomocysteine deaminase"/>
    <property type="match status" value="1"/>
</dbReference>
<dbReference type="PANTHER" id="PTHR43794:SF11">
    <property type="entry name" value="AMIDOHYDROLASE-RELATED DOMAIN-CONTAINING PROTEIN"/>
    <property type="match status" value="1"/>
</dbReference>
<feature type="domain" description="Amidohydrolase-related" evidence="5">
    <location>
        <begin position="62"/>
        <end position="409"/>
    </location>
</feature>
<feature type="binding site" evidence="4">
    <location>
        <position position="305"/>
    </location>
    <ligand>
        <name>substrate</name>
    </ligand>
</feature>
<dbReference type="SUPFAM" id="SSF51556">
    <property type="entry name" value="Metallo-dependent hydrolases"/>
    <property type="match status" value="1"/>
</dbReference>
<dbReference type="EMBL" id="LGKO01000004">
    <property type="protein sequence ID" value="KPL83296.1"/>
    <property type="molecule type" value="Genomic_DNA"/>
</dbReference>
<dbReference type="GO" id="GO:0090614">
    <property type="term" value="F:5'-methylthioadenosine deaminase activity"/>
    <property type="evidence" value="ECO:0007669"/>
    <property type="project" value="UniProtKB-UniRule"/>
</dbReference>
<dbReference type="AlphaFoldDB" id="A0A0P6XJG0"/>
<comment type="caution">
    <text evidence="6">The sequence shown here is derived from an EMBL/GenBank/DDBJ whole genome shotgun (WGS) entry which is preliminary data.</text>
</comment>